<proteinExistence type="inferred from homology"/>
<sequence length="62" mass="6923">MNKTSGRFCQICGRGALSSVSRSHSNIATKRRQYLNLQTTIYQGKKVKACTSCIKTLTKVQK</sequence>
<dbReference type="InterPro" id="IPR034704">
    <property type="entry name" value="Ribosomal_bL28/bL31-like_sf"/>
</dbReference>
<dbReference type="GO" id="GO:0003735">
    <property type="term" value="F:structural constituent of ribosome"/>
    <property type="evidence" value="ECO:0007669"/>
    <property type="project" value="InterPro"/>
</dbReference>
<comment type="caution">
    <text evidence="4">The sequence shown here is derived from an EMBL/GenBank/DDBJ whole genome shotgun (WGS) entry which is preliminary data.</text>
</comment>
<dbReference type="Gene3D" id="2.30.170.40">
    <property type="entry name" value="Ribosomal protein L28/L24"/>
    <property type="match status" value="1"/>
</dbReference>
<evidence type="ECO:0000256" key="3">
    <source>
        <dbReference type="ARBA" id="ARBA00023274"/>
    </source>
</evidence>
<dbReference type="InterPro" id="IPR037147">
    <property type="entry name" value="Ribosomal_bL28_sf"/>
</dbReference>
<evidence type="ECO:0000313" key="5">
    <source>
        <dbReference type="Proteomes" id="UP000230779"/>
    </source>
</evidence>
<dbReference type="GO" id="GO:1990904">
    <property type="term" value="C:ribonucleoprotein complex"/>
    <property type="evidence" value="ECO:0007669"/>
    <property type="project" value="UniProtKB-KW"/>
</dbReference>
<dbReference type="SUPFAM" id="SSF143800">
    <property type="entry name" value="L28p-like"/>
    <property type="match status" value="1"/>
</dbReference>
<comment type="similarity">
    <text evidence="1">Belongs to the bacterial ribosomal protein bL28 family.</text>
</comment>
<protein>
    <submittedName>
        <fullName evidence="4">50S ribosomal protein L28</fullName>
    </submittedName>
</protein>
<accession>A0A2M7RHY8</accession>
<dbReference type="AlphaFoldDB" id="A0A2M7RHY8"/>
<keyword evidence="3" id="KW-0687">Ribonucleoprotein</keyword>
<dbReference type="EMBL" id="PFMD01000051">
    <property type="protein sequence ID" value="PIY96368.1"/>
    <property type="molecule type" value="Genomic_DNA"/>
</dbReference>
<organism evidence="4 5">
    <name type="scientific">Candidatus Kerfeldbacteria bacterium CG_4_10_14_0_8_um_filter_42_10</name>
    <dbReference type="NCBI Taxonomy" id="2014248"/>
    <lineage>
        <taxon>Bacteria</taxon>
        <taxon>Candidatus Kerfeldiibacteriota</taxon>
    </lineage>
</organism>
<evidence type="ECO:0000256" key="1">
    <source>
        <dbReference type="ARBA" id="ARBA00008760"/>
    </source>
</evidence>
<keyword evidence="2 4" id="KW-0689">Ribosomal protein</keyword>
<gene>
    <name evidence="4" type="ORF">COY66_04455</name>
</gene>
<dbReference type="GO" id="GO:0005840">
    <property type="term" value="C:ribosome"/>
    <property type="evidence" value="ECO:0007669"/>
    <property type="project" value="UniProtKB-KW"/>
</dbReference>
<name>A0A2M7RHY8_9BACT</name>
<reference evidence="4 5" key="1">
    <citation type="submission" date="2017-09" db="EMBL/GenBank/DDBJ databases">
        <title>Depth-based differentiation of microbial function through sediment-hosted aquifers and enrichment of novel symbionts in the deep terrestrial subsurface.</title>
        <authorList>
            <person name="Probst A.J."/>
            <person name="Ladd B."/>
            <person name="Jarett J.K."/>
            <person name="Geller-Mcgrath D.E."/>
            <person name="Sieber C.M."/>
            <person name="Emerson J.B."/>
            <person name="Anantharaman K."/>
            <person name="Thomas B.C."/>
            <person name="Malmstrom R."/>
            <person name="Stieglmeier M."/>
            <person name="Klingl A."/>
            <person name="Woyke T."/>
            <person name="Ryan C.M."/>
            <person name="Banfield J.F."/>
        </authorList>
    </citation>
    <scope>NUCLEOTIDE SEQUENCE [LARGE SCALE GENOMIC DNA]</scope>
    <source>
        <strain evidence="4">CG_4_10_14_0_8_um_filter_42_10</strain>
    </source>
</reference>
<evidence type="ECO:0000256" key="2">
    <source>
        <dbReference type="ARBA" id="ARBA00022980"/>
    </source>
</evidence>
<dbReference type="InterPro" id="IPR026569">
    <property type="entry name" value="Ribosomal_bL28"/>
</dbReference>
<evidence type="ECO:0000313" key="4">
    <source>
        <dbReference type="EMBL" id="PIY96368.1"/>
    </source>
</evidence>
<dbReference type="Proteomes" id="UP000230779">
    <property type="component" value="Unassembled WGS sequence"/>
</dbReference>
<dbReference type="Pfam" id="PF00830">
    <property type="entry name" value="Ribosomal_L28"/>
    <property type="match status" value="1"/>
</dbReference>